<name>A0A5J4L6K9_9ZZZZ</name>
<dbReference type="AlphaFoldDB" id="A0A5J4L6K9"/>
<dbReference type="Pfam" id="PF11848">
    <property type="entry name" value="DUF3368"/>
    <property type="match status" value="1"/>
</dbReference>
<protein>
    <submittedName>
        <fullName evidence="1">DUF3368 domain-containing protein</fullName>
    </submittedName>
</protein>
<evidence type="ECO:0000313" key="1">
    <source>
        <dbReference type="EMBL" id="GER93799.1"/>
    </source>
</evidence>
<organism evidence="1">
    <name type="scientific">hot springs metagenome</name>
    <dbReference type="NCBI Taxonomy" id="433727"/>
    <lineage>
        <taxon>unclassified sequences</taxon>
        <taxon>metagenomes</taxon>
        <taxon>ecological metagenomes</taxon>
    </lineage>
</organism>
<gene>
    <name evidence="1" type="ORF">A45J_1555</name>
</gene>
<sequence>MIAVSNTSPLILFDKVDHLWILGRLFNKVLILPSVDKEWLRPGGYVTPGWIFVENPSNEELSDAEKFYLEVDRGEAEAIALFRSIKADTLLFDDLKARRLAKSLEIPVIGALGLLIAAKHKGIISEIKPLLEGLKRHRFYISDEALKMALLLAKE</sequence>
<dbReference type="EMBL" id="BLAB01000001">
    <property type="protein sequence ID" value="GER93799.1"/>
    <property type="molecule type" value="Genomic_DNA"/>
</dbReference>
<proteinExistence type="predicted"/>
<reference evidence="1" key="1">
    <citation type="submission" date="2019-10" db="EMBL/GenBank/DDBJ databases">
        <title>Metagenomic sequencing of thiosulfate-disproportionating enrichment culture.</title>
        <authorList>
            <person name="Umezawa K."/>
            <person name="Kojima H."/>
            <person name="Fukui M."/>
        </authorList>
    </citation>
    <scope>NUCLEOTIDE SEQUENCE</scope>
    <source>
        <strain evidence="1">45J</strain>
    </source>
</reference>
<dbReference type="InterPro" id="IPR021799">
    <property type="entry name" value="PIN-like_prokaryotic"/>
</dbReference>
<comment type="caution">
    <text evidence="1">The sequence shown here is derived from an EMBL/GenBank/DDBJ whole genome shotgun (WGS) entry which is preliminary data.</text>
</comment>
<accession>A0A5J4L6K9</accession>
<dbReference type="PANTHER" id="PTHR39550">
    <property type="entry name" value="SLL0658 PROTEIN"/>
    <property type="match status" value="1"/>
</dbReference>
<dbReference type="PANTHER" id="PTHR39550:SF1">
    <property type="entry name" value="SLL0658 PROTEIN"/>
    <property type="match status" value="1"/>
</dbReference>